<gene>
    <name evidence="2" type="ORF">CRG98_049021</name>
    <name evidence="1" type="ORF">CRG98_049023</name>
</gene>
<name>A0A2I0HGV4_PUNGR</name>
<evidence type="ECO:0000313" key="1">
    <source>
        <dbReference type="EMBL" id="PKI26288.1"/>
    </source>
</evidence>
<organism evidence="1 3">
    <name type="scientific">Punica granatum</name>
    <name type="common">Pomegranate</name>
    <dbReference type="NCBI Taxonomy" id="22663"/>
    <lineage>
        <taxon>Eukaryota</taxon>
        <taxon>Viridiplantae</taxon>
        <taxon>Streptophyta</taxon>
        <taxon>Embryophyta</taxon>
        <taxon>Tracheophyta</taxon>
        <taxon>Spermatophyta</taxon>
        <taxon>Magnoliopsida</taxon>
        <taxon>eudicotyledons</taxon>
        <taxon>Gunneridae</taxon>
        <taxon>Pentapetalae</taxon>
        <taxon>rosids</taxon>
        <taxon>malvids</taxon>
        <taxon>Myrtales</taxon>
        <taxon>Lythraceae</taxon>
        <taxon>Punica</taxon>
    </lineage>
</organism>
<keyword evidence="3" id="KW-1185">Reference proteome</keyword>
<protein>
    <submittedName>
        <fullName evidence="1">Uncharacterized protein</fullName>
    </submittedName>
</protein>
<feature type="non-terminal residue" evidence="1">
    <location>
        <position position="33"/>
    </location>
</feature>
<accession>A0A2I0HGV4</accession>
<dbReference type="AlphaFoldDB" id="A0A2I0HGV4"/>
<reference evidence="1 3" key="1">
    <citation type="submission" date="2017-11" db="EMBL/GenBank/DDBJ databases">
        <title>De-novo sequencing of pomegranate (Punica granatum L.) genome.</title>
        <authorList>
            <person name="Akparov Z."/>
            <person name="Amiraslanov A."/>
            <person name="Hajiyeva S."/>
            <person name="Abbasov M."/>
            <person name="Kaur K."/>
            <person name="Hamwieh A."/>
            <person name="Solovyev V."/>
            <person name="Salamov A."/>
            <person name="Braich B."/>
            <person name="Kosarev P."/>
            <person name="Mahmoud A."/>
            <person name="Hajiyev E."/>
            <person name="Babayeva S."/>
            <person name="Izzatullayeva V."/>
            <person name="Mammadov A."/>
            <person name="Mammadov A."/>
            <person name="Sharifova S."/>
            <person name="Ojaghi J."/>
            <person name="Eynullazada K."/>
            <person name="Bayramov B."/>
            <person name="Abdulazimova A."/>
            <person name="Shahmuradov I."/>
        </authorList>
    </citation>
    <scope>NUCLEOTIDE SEQUENCE [LARGE SCALE GENOMIC DNA]</scope>
    <source>
        <strain evidence="1">AG2017</strain>
        <strain evidence="3">cv. AG2017</strain>
        <tissue evidence="1">Leaf</tissue>
    </source>
</reference>
<dbReference type="EMBL" id="PGOL01032708">
    <property type="protein sequence ID" value="PKI26290.1"/>
    <property type="molecule type" value="Genomic_DNA"/>
</dbReference>
<dbReference type="Proteomes" id="UP000233551">
    <property type="component" value="Unassembled WGS sequence"/>
</dbReference>
<proteinExistence type="predicted"/>
<evidence type="ECO:0000313" key="3">
    <source>
        <dbReference type="Proteomes" id="UP000233551"/>
    </source>
</evidence>
<dbReference type="EMBL" id="PGOL01032735">
    <property type="protein sequence ID" value="PKI26288.1"/>
    <property type="molecule type" value="Genomic_DNA"/>
</dbReference>
<comment type="caution">
    <text evidence="1">The sequence shown here is derived from an EMBL/GenBank/DDBJ whole genome shotgun (WGS) entry which is preliminary data.</text>
</comment>
<sequence>MASSKVILLLGLAFVAVVLISSEAAAARDLAET</sequence>
<evidence type="ECO:0000313" key="2">
    <source>
        <dbReference type="EMBL" id="PKI26290.1"/>
    </source>
</evidence>